<dbReference type="InterPro" id="IPR001912">
    <property type="entry name" value="Ribosomal_uS4_N"/>
</dbReference>
<dbReference type="PANTHER" id="PTHR11831:SF4">
    <property type="entry name" value="SMALL RIBOSOMAL SUBUNIT PROTEIN US4M"/>
    <property type="match status" value="1"/>
</dbReference>
<dbReference type="NCBIfam" id="NF003717">
    <property type="entry name" value="PRK05327.1"/>
    <property type="match status" value="1"/>
</dbReference>
<protein>
    <recommendedName>
        <fullName evidence="6 7">Small ribosomal subunit protein uS4</fullName>
    </recommendedName>
</protein>
<comment type="similarity">
    <text evidence="1 7">Belongs to the universal ribosomal protein uS4 family.</text>
</comment>
<keyword evidence="4 7" id="KW-0689">Ribosomal protein</keyword>
<sequence length="205" mass="23185">MARYTGNKNRVARRFGVNIFGRLRNPLLHKPNPPGMHGARRKKKSDFGLQLEEKQKLKAVYGMLSEKQLVNAYNKAVQMEGNTPQHLLEMLECRLDNMVYRLKLGSTIFAAHQLISHGHILVDGKKVDRRSFIVKPGMVISVKEKSRKMKSISESLNGSRDVPGYLTLDSSSFSGQLLAKPSLDQVSWPIEINLPEICDFLDHTT</sequence>
<organism evidence="10 11">
    <name type="scientific">Candidatus Criblamydia sequanensis CRIB-18</name>
    <dbReference type="NCBI Taxonomy" id="1437425"/>
    <lineage>
        <taxon>Bacteria</taxon>
        <taxon>Pseudomonadati</taxon>
        <taxon>Chlamydiota</taxon>
        <taxon>Chlamydiia</taxon>
        <taxon>Parachlamydiales</taxon>
        <taxon>Candidatus Criblamydiaceae</taxon>
        <taxon>Candidatus Criblamydia</taxon>
    </lineage>
</organism>
<dbReference type="InterPro" id="IPR036986">
    <property type="entry name" value="S4_RNA-bd_sf"/>
</dbReference>
<dbReference type="InterPro" id="IPR022801">
    <property type="entry name" value="Ribosomal_uS4"/>
</dbReference>
<dbReference type="InterPro" id="IPR002942">
    <property type="entry name" value="S4_RNA-bd"/>
</dbReference>
<dbReference type="STRING" id="1437425.CSEC_0148"/>
<evidence type="ECO:0000256" key="4">
    <source>
        <dbReference type="ARBA" id="ARBA00022980"/>
    </source>
</evidence>
<evidence type="ECO:0000313" key="11">
    <source>
        <dbReference type="Proteomes" id="UP000031552"/>
    </source>
</evidence>
<feature type="domain" description="RNA-binding S4" evidence="8">
    <location>
        <begin position="93"/>
        <end position="157"/>
    </location>
</feature>
<dbReference type="NCBIfam" id="TIGR01017">
    <property type="entry name" value="rpsD_bact"/>
    <property type="match status" value="1"/>
</dbReference>
<comment type="subunit">
    <text evidence="7">Part of the 30S ribosomal subunit. Contacts protein S5. The interaction surface between S4 and S5 is involved in control of translational fidelity.</text>
</comment>
<reference evidence="10" key="1">
    <citation type="submission" date="2013-12" db="EMBL/GenBank/DDBJ databases">
        <authorList>
            <person name="Linke B."/>
        </authorList>
    </citation>
    <scope>NUCLEOTIDE SEQUENCE [LARGE SCALE GENOMIC DNA]</scope>
    <source>
        <strain evidence="10">CRIB-18</strain>
    </source>
</reference>
<keyword evidence="2 7" id="KW-0699">rRNA-binding</keyword>
<reference evidence="10" key="2">
    <citation type="submission" date="2014-09" db="EMBL/GenBank/DDBJ databases">
        <title>Criblamydia sequanensis harbors a mega-plasmid encoding arsenite resistance.</title>
        <authorList>
            <person name="Bertelli C."/>
            <person name="Goesmann A."/>
            <person name="Greub G."/>
        </authorList>
    </citation>
    <scope>NUCLEOTIDE SEQUENCE [LARGE SCALE GENOMIC DNA]</scope>
    <source>
        <strain evidence="10">CRIB-18</strain>
    </source>
</reference>
<dbReference type="SMART" id="SM01390">
    <property type="entry name" value="Ribosomal_S4"/>
    <property type="match status" value="1"/>
</dbReference>
<evidence type="ECO:0000259" key="8">
    <source>
        <dbReference type="SMART" id="SM00363"/>
    </source>
</evidence>
<dbReference type="RefSeq" id="WP_041016493.1">
    <property type="nucleotide sequence ID" value="NZ_CCEJ010000001.1"/>
</dbReference>
<dbReference type="GO" id="GO:0019843">
    <property type="term" value="F:rRNA binding"/>
    <property type="evidence" value="ECO:0007669"/>
    <property type="project" value="UniProtKB-UniRule"/>
</dbReference>
<keyword evidence="5 7" id="KW-0687">Ribonucleoprotein</keyword>
<dbReference type="Gene3D" id="3.10.290.10">
    <property type="entry name" value="RNA-binding S4 domain"/>
    <property type="match status" value="1"/>
</dbReference>
<evidence type="ECO:0000256" key="3">
    <source>
        <dbReference type="ARBA" id="ARBA00022884"/>
    </source>
</evidence>
<evidence type="ECO:0000256" key="1">
    <source>
        <dbReference type="ARBA" id="ARBA00007465"/>
    </source>
</evidence>
<dbReference type="OrthoDB" id="9803672at2"/>
<gene>
    <name evidence="7 10" type="primary">rpsD</name>
    <name evidence="10" type="ORF">CSEC_0148</name>
</gene>
<comment type="caution">
    <text evidence="10">The sequence shown here is derived from an EMBL/GenBank/DDBJ whole genome shotgun (WGS) entry which is preliminary data.</text>
</comment>
<dbReference type="Proteomes" id="UP000031552">
    <property type="component" value="Unassembled WGS sequence"/>
</dbReference>
<name>A0A090D0A0_9BACT</name>
<dbReference type="SUPFAM" id="SSF55174">
    <property type="entry name" value="Alpha-L RNA-binding motif"/>
    <property type="match status" value="1"/>
</dbReference>
<dbReference type="GO" id="GO:0003735">
    <property type="term" value="F:structural constituent of ribosome"/>
    <property type="evidence" value="ECO:0007669"/>
    <property type="project" value="InterPro"/>
</dbReference>
<dbReference type="eggNOG" id="COG0522">
    <property type="taxonomic scope" value="Bacteria"/>
</dbReference>
<accession>A0A090D0A0</accession>
<evidence type="ECO:0000256" key="2">
    <source>
        <dbReference type="ARBA" id="ARBA00022730"/>
    </source>
</evidence>
<evidence type="ECO:0000313" key="10">
    <source>
        <dbReference type="EMBL" id="CDR32988.1"/>
    </source>
</evidence>
<dbReference type="GO" id="GO:0042274">
    <property type="term" value="P:ribosomal small subunit biogenesis"/>
    <property type="evidence" value="ECO:0007669"/>
    <property type="project" value="TreeGrafter"/>
</dbReference>
<comment type="function">
    <text evidence="7">One of the primary rRNA binding proteins, it binds directly to 16S rRNA where it nucleates assembly of the body of the 30S subunit.</text>
</comment>
<evidence type="ECO:0000256" key="7">
    <source>
        <dbReference type="HAMAP-Rule" id="MF_01306"/>
    </source>
</evidence>
<keyword evidence="11" id="KW-1185">Reference proteome</keyword>
<evidence type="ECO:0000256" key="5">
    <source>
        <dbReference type="ARBA" id="ARBA00023274"/>
    </source>
</evidence>
<feature type="domain" description="Small ribosomal subunit protein uS4 N-terminal" evidence="9">
    <location>
        <begin position="3"/>
        <end position="92"/>
    </location>
</feature>
<dbReference type="SMART" id="SM00363">
    <property type="entry name" value="S4"/>
    <property type="match status" value="1"/>
</dbReference>
<dbReference type="CDD" id="cd00165">
    <property type="entry name" value="S4"/>
    <property type="match status" value="1"/>
</dbReference>
<dbReference type="Gene3D" id="1.10.1050.10">
    <property type="entry name" value="Ribosomal Protein S4 Delta 41, Chain A, domain 1"/>
    <property type="match status" value="1"/>
</dbReference>
<proteinExistence type="inferred from homology"/>
<dbReference type="PANTHER" id="PTHR11831">
    <property type="entry name" value="30S 40S RIBOSOMAL PROTEIN"/>
    <property type="match status" value="1"/>
</dbReference>
<dbReference type="GO" id="GO:0006412">
    <property type="term" value="P:translation"/>
    <property type="evidence" value="ECO:0007669"/>
    <property type="project" value="UniProtKB-UniRule"/>
</dbReference>
<dbReference type="InterPro" id="IPR005709">
    <property type="entry name" value="Ribosomal_uS4_bac-type"/>
</dbReference>
<evidence type="ECO:0000259" key="9">
    <source>
        <dbReference type="SMART" id="SM01390"/>
    </source>
</evidence>
<dbReference type="Pfam" id="PF01479">
    <property type="entry name" value="S4"/>
    <property type="match status" value="1"/>
</dbReference>
<dbReference type="PROSITE" id="PS50889">
    <property type="entry name" value="S4"/>
    <property type="match status" value="1"/>
</dbReference>
<dbReference type="EMBL" id="CCEJ010000001">
    <property type="protein sequence ID" value="CDR32988.1"/>
    <property type="molecule type" value="Genomic_DNA"/>
</dbReference>
<dbReference type="Pfam" id="PF00163">
    <property type="entry name" value="Ribosomal_S4"/>
    <property type="match status" value="1"/>
</dbReference>
<keyword evidence="3 7" id="KW-0694">RNA-binding</keyword>
<dbReference type="HAMAP" id="MF_01306_B">
    <property type="entry name" value="Ribosomal_uS4_B"/>
    <property type="match status" value="1"/>
</dbReference>
<dbReference type="AlphaFoldDB" id="A0A090D0A0"/>
<evidence type="ECO:0000256" key="6">
    <source>
        <dbReference type="ARBA" id="ARBA00035254"/>
    </source>
</evidence>
<dbReference type="FunFam" id="3.10.290.10:FF:000001">
    <property type="entry name" value="30S ribosomal protein S4"/>
    <property type="match status" value="1"/>
</dbReference>
<comment type="function">
    <text evidence="7">With S5 and S12 plays an important role in translational accuracy.</text>
</comment>
<dbReference type="GO" id="GO:0015935">
    <property type="term" value="C:small ribosomal subunit"/>
    <property type="evidence" value="ECO:0007669"/>
    <property type="project" value="InterPro"/>
</dbReference>